<name>A0ABQ3XM77_9ACTN</name>
<reference evidence="1 2" key="1">
    <citation type="submission" date="2021-01" db="EMBL/GenBank/DDBJ databases">
        <title>Whole genome shotgun sequence of Actinoplanes couchii NBRC 106145.</title>
        <authorList>
            <person name="Komaki H."/>
            <person name="Tamura T."/>
        </authorList>
    </citation>
    <scope>NUCLEOTIDE SEQUENCE [LARGE SCALE GENOMIC DNA]</scope>
    <source>
        <strain evidence="1 2">NBRC 106145</strain>
    </source>
</reference>
<accession>A0ABQ3XM77</accession>
<keyword evidence="2" id="KW-1185">Reference proteome</keyword>
<dbReference type="Proteomes" id="UP000612282">
    <property type="component" value="Unassembled WGS sequence"/>
</dbReference>
<sequence length="65" mass="7231">MRERCRALAVLEVILSPKQEARYYAFTSSWSDGEELASMDNGCGDAWSILFSAAGVRTARRMTTP</sequence>
<evidence type="ECO:0000313" key="2">
    <source>
        <dbReference type="Proteomes" id="UP000612282"/>
    </source>
</evidence>
<evidence type="ECO:0000313" key="1">
    <source>
        <dbReference type="EMBL" id="GID59505.1"/>
    </source>
</evidence>
<proteinExistence type="predicted"/>
<dbReference type="EMBL" id="BOMG01000097">
    <property type="protein sequence ID" value="GID59505.1"/>
    <property type="molecule type" value="Genomic_DNA"/>
</dbReference>
<organism evidence="1 2">
    <name type="scientific">Actinoplanes couchii</name>
    <dbReference type="NCBI Taxonomy" id="403638"/>
    <lineage>
        <taxon>Bacteria</taxon>
        <taxon>Bacillati</taxon>
        <taxon>Actinomycetota</taxon>
        <taxon>Actinomycetes</taxon>
        <taxon>Micromonosporales</taxon>
        <taxon>Micromonosporaceae</taxon>
        <taxon>Actinoplanes</taxon>
    </lineage>
</organism>
<protein>
    <submittedName>
        <fullName evidence="1">Uncharacterized protein</fullName>
    </submittedName>
</protein>
<gene>
    <name evidence="1" type="ORF">Aco03nite_079090</name>
</gene>
<dbReference type="RefSeq" id="WP_203805856.1">
    <property type="nucleotide sequence ID" value="NZ_BAAAQE010000112.1"/>
</dbReference>
<comment type="caution">
    <text evidence="1">The sequence shown here is derived from an EMBL/GenBank/DDBJ whole genome shotgun (WGS) entry which is preliminary data.</text>
</comment>